<dbReference type="EMBL" id="JAPJZI010000001">
    <property type="protein sequence ID" value="MDA5400226.1"/>
    <property type="molecule type" value="Genomic_DNA"/>
</dbReference>
<comment type="caution">
    <text evidence="4">The sequence shown here is derived from an EMBL/GenBank/DDBJ whole genome shotgun (WGS) entry which is preliminary data.</text>
</comment>
<proteinExistence type="predicted"/>
<dbReference type="RefSeq" id="WP_267991662.1">
    <property type="nucleotide sequence ID" value="NZ_JAPJZI010000001.1"/>
</dbReference>
<keyword evidence="2" id="KW-0804">Transcription</keyword>
<dbReference type="GO" id="GO:0003700">
    <property type="term" value="F:DNA-binding transcription factor activity"/>
    <property type="evidence" value="ECO:0007669"/>
    <property type="project" value="InterPro"/>
</dbReference>
<evidence type="ECO:0000259" key="3">
    <source>
        <dbReference type="PROSITE" id="PS01124"/>
    </source>
</evidence>
<organism evidence="4 5">
    <name type="scientific">Hoeflea prorocentri</name>
    <dbReference type="NCBI Taxonomy" id="1922333"/>
    <lineage>
        <taxon>Bacteria</taxon>
        <taxon>Pseudomonadati</taxon>
        <taxon>Pseudomonadota</taxon>
        <taxon>Alphaproteobacteria</taxon>
        <taxon>Hyphomicrobiales</taxon>
        <taxon>Rhizobiaceae</taxon>
        <taxon>Hoeflea</taxon>
    </lineage>
</organism>
<dbReference type="Gene3D" id="1.10.10.60">
    <property type="entry name" value="Homeodomain-like"/>
    <property type="match status" value="1"/>
</dbReference>
<protein>
    <submittedName>
        <fullName evidence="4">AraC family transcriptional regulator</fullName>
    </submittedName>
</protein>
<dbReference type="PROSITE" id="PS01124">
    <property type="entry name" value="HTH_ARAC_FAMILY_2"/>
    <property type="match status" value="1"/>
</dbReference>
<dbReference type="InterPro" id="IPR035418">
    <property type="entry name" value="AraC-bd_2"/>
</dbReference>
<name>A0A9X3ZJ07_9HYPH</name>
<dbReference type="InterPro" id="IPR009057">
    <property type="entry name" value="Homeodomain-like_sf"/>
</dbReference>
<keyword evidence="1" id="KW-0805">Transcription regulation</keyword>
<accession>A0A9X3ZJ07</accession>
<dbReference type="AlphaFoldDB" id="A0A9X3ZJ07"/>
<reference evidence="4" key="1">
    <citation type="submission" date="2022-11" db="EMBL/GenBank/DDBJ databases">
        <title>Draft genome sequence of Hoeflea poritis E7-10 and Hoeflea prorocentri PM5-8, separated from scleractinian coral Porites lutea and marine dinoflagellate.</title>
        <authorList>
            <person name="Zhang G."/>
            <person name="Wei Q."/>
            <person name="Cai L."/>
        </authorList>
    </citation>
    <scope>NUCLEOTIDE SEQUENCE</scope>
    <source>
        <strain evidence="4">PM5-8</strain>
    </source>
</reference>
<dbReference type="GO" id="GO:0043565">
    <property type="term" value="F:sequence-specific DNA binding"/>
    <property type="evidence" value="ECO:0007669"/>
    <property type="project" value="InterPro"/>
</dbReference>
<sequence length="324" mass="36249">MVEKGRVEDVGEMISRNVTAYEARPLGKVDGNIEARSASVTTQDMSLVYLDWGAPTVGTSLAKDEAFNLRITLEGQVSTTDPNFGEISAEKEKGNARIFSLTEETNTYSHGHIGLNLVIPHNVLENRVKSFYQHELGKSLRFAPLLDLSTIKGQSILSLLEYFKTQHTEAPEVFDNPIFGTQFQELMLSNILAGMDHNYKQILDKGAMDVAIPRAVKRAEDFMRSNAYRPITIELLAREAGCSERALHSGFRKFRNKTPLSVLRDIRLEHAHSDLMAMTGSVTDIAMKWGFSNLGRFSKSYVERYGERPSQTLKVAPCQIFKAA</sequence>
<evidence type="ECO:0000313" key="5">
    <source>
        <dbReference type="Proteomes" id="UP001151234"/>
    </source>
</evidence>
<dbReference type="SMART" id="SM00342">
    <property type="entry name" value="HTH_ARAC"/>
    <property type="match status" value="1"/>
</dbReference>
<evidence type="ECO:0000256" key="2">
    <source>
        <dbReference type="ARBA" id="ARBA00023163"/>
    </source>
</evidence>
<dbReference type="SUPFAM" id="SSF46689">
    <property type="entry name" value="Homeodomain-like"/>
    <property type="match status" value="2"/>
</dbReference>
<feature type="domain" description="HTH araC/xylS-type" evidence="3">
    <location>
        <begin position="217"/>
        <end position="315"/>
    </location>
</feature>
<dbReference type="PANTHER" id="PTHR47893:SF1">
    <property type="entry name" value="REGULATORY PROTEIN PCHR"/>
    <property type="match status" value="1"/>
</dbReference>
<dbReference type="InterPro" id="IPR018060">
    <property type="entry name" value="HTH_AraC"/>
</dbReference>
<dbReference type="PANTHER" id="PTHR47893">
    <property type="entry name" value="REGULATORY PROTEIN PCHR"/>
    <property type="match status" value="1"/>
</dbReference>
<dbReference type="Pfam" id="PF12833">
    <property type="entry name" value="HTH_18"/>
    <property type="match status" value="1"/>
</dbReference>
<dbReference type="InterPro" id="IPR053142">
    <property type="entry name" value="PchR_regulatory_protein"/>
</dbReference>
<evidence type="ECO:0000313" key="4">
    <source>
        <dbReference type="EMBL" id="MDA5400226.1"/>
    </source>
</evidence>
<dbReference type="Proteomes" id="UP001151234">
    <property type="component" value="Unassembled WGS sequence"/>
</dbReference>
<keyword evidence="5" id="KW-1185">Reference proteome</keyword>
<evidence type="ECO:0000256" key="1">
    <source>
        <dbReference type="ARBA" id="ARBA00023015"/>
    </source>
</evidence>
<gene>
    <name evidence="4" type="ORF">OQ273_16725</name>
</gene>
<dbReference type="Pfam" id="PF14525">
    <property type="entry name" value="AraC_binding_2"/>
    <property type="match status" value="1"/>
</dbReference>